<gene>
    <name evidence="2" type="ORF">D0Z08_01045</name>
</gene>
<accession>A0A417Y863</accession>
<comment type="caution">
    <text evidence="2">The sequence shown here is derived from an EMBL/GenBank/DDBJ whole genome shotgun (WGS) entry which is preliminary data.</text>
</comment>
<dbReference type="GO" id="GO:0003700">
    <property type="term" value="F:DNA-binding transcription factor activity"/>
    <property type="evidence" value="ECO:0007669"/>
    <property type="project" value="InterPro"/>
</dbReference>
<dbReference type="EMBL" id="QXGH01000009">
    <property type="protein sequence ID" value="RHW28948.1"/>
    <property type="molecule type" value="Genomic_DNA"/>
</dbReference>
<dbReference type="AlphaFoldDB" id="A0A417Y863"/>
<organism evidence="2 3">
    <name type="scientific">Nocardioides immobilis</name>
    <dbReference type="NCBI Taxonomy" id="2049295"/>
    <lineage>
        <taxon>Bacteria</taxon>
        <taxon>Bacillati</taxon>
        <taxon>Actinomycetota</taxon>
        <taxon>Actinomycetes</taxon>
        <taxon>Propionibacteriales</taxon>
        <taxon>Nocardioidaceae</taxon>
        <taxon>Nocardioides</taxon>
    </lineage>
</organism>
<dbReference type="PRINTS" id="PR00598">
    <property type="entry name" value="HTHMARR"/>
</dbReference>
<dbReference type="InterPro" id="IPR036390">
    <property type="entry name" value="WH_DNA-bd_sf"/>
</dbReference>
<keyword evidence="3" id="KW-1185">Reference proteome</keyword>
<evidence type="ECO:0000259" key="1">
    <source>
        <dbReference type="PROSITE" id="PS50995"/>
    </source>
</evidence>
<dbReference type="GO" id="GO:0006950">
    <property type="term" value="P:response to stress"/>
    <property type="evidence" value="ECO:0007669"/>
    <property type="project" value="TreeGrafter"/>
</dbReference>
<dbReference type="PANTHER" id="PTHR33164:SF99">
    <property type="entry name" value="MARR FAMILY REGULATORY PROTEIN"/>
    <property type="match status" value="1"/>
</dbReference>
<reference evidence="2 3" key="1">
    <citation type="submission" date="2018-09" db="EMBL/GenBank/DDBJ databases">
        <title>Genome sequencing of Nocardioides immobilis CCTCC AB 2017083 for comparison to Nocardioides silvaticus.</title>
        <authorList>
            <person name="Li C."/>
            <person name="Wang G."/>
        </authorList>
    </citation>
    <scope>NUCLEOTIDE SEQUENCE [LARGE SCALE GENOMIC DNA]</scope>
    <source>
        <strain evidence="2 3">CCTCC AB 2017083</strain>
    </source>
</reference>
<dbReference type="OrthoDB" id="3526267at2"/>
<name>A0A417Y863_9ACTN</name>
<evidence type="ECO:0000313" key="3">
    <source>
        <dbReference type="Proteomes" id="UP000283644"/>
    </source>
</evidence>
<dbReference type="InterPro" id="IPR039422">
    <property type="entry name" value="MarR/SlyA-like"/>
</dbReference>
<dbReference type="Proteomes" id="UP000283644">
    <property type="component" value="Unassembled WGS sequence"/>
</dbReference>
<protein>
    <submittedName>
        <fullName evidence="2">MarR family transcriptional regulator</fullName>
    </submittedName>
</protein>
<dbReference type="SMART" id="SM00347">
    <property type="entry name" value="HTH_MARR"/>
    <property type="match status" value="1"/>
</dbReference>
<dbReference type="SUPFAM" id="SSF46785">
    <property type="entry name" value="Winged helix' DNA-binding domain"/>
    <property type="match status" value="1"/>
</dbReference>
<evidence type="ECO:0000313" key="2">
    <source>
        <dbReference type="EMBL" id="RHW28948.1"/>
    </source>
</evidence>
<dbReference type="Gene3D" id="1.10.10.10">
    <property type="entry name" value="Winged helix-like DNA-binding domain superfamily/Winged helix DNA-binding domain"/>
    <property type="match status" value="1"/>
</dbReference>
<dbReference type="RefSeq" id="WP_118922682.1">
    <property type="nucleotide sequence ID" value="NZ_QXGH01000009.1"/>
</dbReference>
<sequence length="172" mass="19388">MMSHRDVATEPVARRRLSAGELAIWRSLIDTTDELRRILGAQLQESNLSPADYQVLLALTEARGRRMRSSELAASIDWERSRLSHHLGRMETRGLVCRDACSTDNRGAEISLTEDGARVFRRATAPHMRAIKKHFADALTPEQFEALADILKSLQHHLHPDSRVDRVGDGRS</sequence>
<feature type="domain" description="HTH marR-type" evidence="1">
    <location>
        <begin position="21"/>
        <end position="156"/>
    </location>
</feature>
<dbReference type="PROSITE" id="PS50995">
    <property type="entry name" value="HTH_MARR_2"/>
    <property type="match status" value="1"/>
</dbReference>
<dbReference type="InterPro" id="IPR000835">
    <property type="entry name" value="HTH_MarR-typ"/>
</dbReference>
<dbReference type="InterPro" id="IPR036388">
    <property type="entry name" value="WH-like_DNA-bd_sf"/>
</dbReference>
<dbReference type="PANTHER" id="PTHR33164">
    <property type="entry name" value="TRANSCRIPTIONAL REGULATOR, MARR FAMILY"/>
    <property type="match status" value="1"/>
</dbReference>
<proteinExistence type="predicted"/>